<dbReference type="InterPro" id="IPR035940">
    <property type="entry name" value="CAP_sf"/>
</dbReference>
<dbReference type="Proteomes" id="UP001270004">
    <property type="component" value="Unassembled WGS sequence"/>
</dbReference>
<feature type="non-terminal residue" evidence="1">
    <location>
        <position position="1"/>
    </location>
</feature>
<feature type="non-terminal residue" evidence="1">
    <location>
        <position position="215"/>
    </location>
</feature>
<name>A0AAW9DKM5_STRSU</name>
<evidence type="ECO:0000313" key="2">
    <source>
        <dbReference type="Proteomes" id="UP001270004"/>
    </source>
</evidence>
<dbReference type="AlphaFoldDB" id="A0AAW9DKM5"/>
<dbReference type="EMBL" id="JAWWZK010000166">
    <property type="protein sequence ID" value="MDX5038917.1"/>
    <property type="molecule type" value="Genomic_DNA"/>
</dbReference>
<reference evidence="1" key="1">
    <citation type="submission" date="2023-11" db="EMBL/GenBank/DDBJ databases">
        <title>Antimicrobial resistance in invasive Streptococcus suis isolated in Spain and the associated genetic mechanisms.</title>
        <authorList>
            <person name="Uruen C."/>
            <person name="Arenas J.A."/>
        </authorList>
    </citation>
    <scope>NUCLEOTIDE SEQUENCE</scope>
    <source>
        <strain evidence="1">Ss_70</strain>
    </source>
</reference>
<gene>
    <name evidence="1" type="ORF">SHY70_11690</name>
</gene>
<evidence type="ECO:0000313" key="1">
    <source>
        <dbReference type="EMBL" id="MDX5038917.1"/>
    </source>
</evidence>
<accession>A0AAW9DKM5</accession>
<proteinExistence type="predicted"/>
<protein>
    <submittedName>
        <fullName evidence="1">Uncharacterized protein</fullName>
    </submittedName>
</protein>
<dbReference type="RefSeq" id="WP_319444445.1">
    <property type="nucleotide sequence ID" value="NZ_JAWWZK010000166.1"/>
</dbReference>
<sequence length="215" mass="23525">AETVDAQIAETKSTISEKEAEVAKTVVEITATDGKIATAQEAVDNYKPTTVTKTVASSNYVEASGADRDMEDIIRETFPDVNPADYARQIETVIFDGEDTKTVVLTAEQAKELAETGSFTYTFDAKAVSEEVVNIINELRRINGITLTPRYGMTQDDIALKVTDNLVDIANARANELVTNFSHIEGNKVNMNENGFTKYSESLLRQSIRKTTSAA</sequence>
<dbReference type="Gene3D" id="3.40.33.10">
    <property type="entry name" value="CAP"/>
    <property type="match status" value="1"/>
</dbReference>
<comment type="caution">
    <text evidence="1">The sequence shown here is derived from an EMBL/GenBank/DDBJ whole genome shotgun (WGS) entry which is preliminary data.</text>
</comment>
<organism evidence="1 2">
    <name type="scientific">Streptococcus suis</name>
    <dbReference type="NCBI Taxonomy" id="1307"/>
    <lineage>
        <taxon>Bacteria</taxon>
        <taxon>Bacillati</taxon>
        <taxon>Bacillota</taxon>
        <taxon>Bacilli</taxon>
        <taxon>Lactobacillales</taxon>
        <taxon>Streptococcaceae</taxon>
        <taxon>Streptococcus</taxon>
    </lineage>
</organism>